<keyword evidence="1" id="KW-0472">Membrane</keyword>
<keyword evidence="1" id="KW-0812">Transmembrane</keyword>
<evidence type="ECO:0000313" key="3">
    <source>
        <dbReference type="Proteomes" id="UP000245474"/>
    </source>
</evidence>
<comment type="caution">
    <text evidence="2">The sequence shown here is derived from an EMBL/GenBank/DDBJ whole genome shotgun (WGS) entry which is preliminary data.</text>
</comment>
<gene>
    <name evidence="2" type="ORF">DEM34_02045</name>
</gene>
<proteinExistence type="predicted"/>
<dbReference type="EMBL" id="QFFI01000002">
    <property type="protein sequence ID" value="PWG65543.1"/>
    <property type="molecule type" value="Genomic_DNA"/>
</dbReference>
<keyword evidence="3" id="KW-1185">Reference proteome</keyword>
<evidence type="ECO:0000313" key="2">
    <source>
        <dbReference type="EMBL" id="PWG65543.1"/>
    </source>
</evidence>
<dbReference type="RefSeq" id="WP_109675729.1">
    <property type="nucleotide sequence ID" value="NZ_CP086615.1"/>
</dbReference>
<accession>A0A2U2N8W5</accession>
<protein>
    <submittedName>
        <fullName evidence="2">Uncharacterized protein</fullName>
    </submittedName>
</protein>
<keyword evidence="1" id="KW-1133">Transmembrane helix</keyword>
<reference evidence="2 3" key="1">
    <citation type="submission" date="2018-05" db="EMBL/GenBank/DDBJ databases">
        <title>Spiribacter halobius sp. nov., a moderately halophilic bacterium isolated from marine solar saltern.</title>
        <authorList>
            <person name="Zheng W.-S."/>
            <person name="Lu D.-C."/>
            <person name="Du Z.-J."/>
        </authorList>
    </citation>
    <scope>NUCLEOTIDE SEQUENCE [LARGE SCALE GENOMIC DNA]</scope>
    <source>
        <strain evidence="2 3">E85</strain>
    </source>
</reference>
<dbReference type="AlphaFoldDB" id="A0A2U2N8W5"/>
<dbReference type="Proteomes" id="UP000245474">
    <property type="component" value="Unassembled WGS sequence"/>
</dbReference>
<dbReference type="OrthoDB" id="7065842at2"/>
<name>A0A2U2N8W5_9GAMM</name>
<sequence>MYLEKAYGCTLPTALDALLMYFSRVIAQSFLAQTFNSYTLQLSDIDAASWLVSVLGAGLLLTALLITLTYRQIAWLRASHRLWASSRSGVRCCLASLASWWPNR</sequence>
<feature type="transmembrane region" description="Helical" evidence="1">
    <location>
        <begin position="7"/>
        <end position="27"/>
    </location>
</feature>
<evidence type="ECO:0000256" key="1">
    <source>
        <dbReference type="SAM" id="Phobius"/>
    </source>
</evidence>
<feature type="transmembrane region" description="Helical" evidence="1">
    <location>
        <begin position="47"/>
        <end position="70"/>
    </location>
</feature>
<organism evidence="2 3">
    <name type="scientific">Sediminicurvatus halobius</name>
    <dbReference type="NCBI Taxonomy" id="2182432"/>
    <lineage>
        <taxon>Bacteria</taxon>
        <taxon>Pseudomonadati</taxon>
        <taxon>Pseudomonadota</taxon>
        <taxon>Gammaproteobacteria</taxon>
        <taxon>Chromatiales</taxon>
        <taxon>Ectothiorhodospiraceae</taxon>
        <taxon>Sediminicurvatus</taxon>
    </lineage>
</organism>